<accession>A0A1T2L0U5</accession>
<evidence type="ECO:0000313" key="11">
    <source>
        <dbReference type="EMBL" id="OOZ38576.1"/>
    </source>
</evidence>
<sequence>MLRSVEDRVQFLVTFLLALLLPASLSANPLAEPITPVPHPVFSDLEIEKIALGKQLFHDRRLSKDNSISCASCHNIDKAGIDGNSISTGINGAMGTVNAPTVFNSRFNVAQFWNGRADTLEEQASGPVHNPIEMGSTWNEVLIKLRDDAAYASKFNQIYSDFITSDNIVDAIATYERSLVTVDAPFDRYLRGEESAIPKRALEGYRLFKSYGCIACHQGVNVGGNMYSRMGAMDLYFTKVEDESDLGRFSVTGNEADRHAFKVPSLRLAVKSAPYFHDGSIATLEEAVSTMARYQLGREISDQDTALIIDFLHSLVGKPYEVPEQ</sequence>
<keyword evidence="2 8" id="KW-0349">Heme</keyword>
<evidence type="ECO:0000259" key="10">
    <source>
        <dbReference type="PROSITE" id="PS51007"/>
    </source>
</evidence>
<keyword evidence="12" id="KW-1185">Reference proteome</keyword>
<dbReference type="GO" id="GO:0046872">
    <property type="term" value="F:metal ion binding"/>
    <property type="evidence" value="ECO:0007669"/>
    <property type="project" value="UniProtKB-KW"/>
</dbReference>
<keyword evidence="3 9" id="KW-0479">Metal-binding</keyword>
<evidence type="ECO:0000256" key="4">
    <source>
        <dbReference type="ARBA" id="ARBA00022729"/>
    </source>
</evidence>
<dbReference type="RefSeq" id="WP_078484912.1">
    <property type="nucleotide sequence ID" value="NZ_MPRL01000081.1"/>
</dbReference>
<evidence type="ECO:0000256" key="1">
    <source>
        <dbReference type="ARBA" id="ARBA00004418"/>
    </source>
</evidence>
<dbReference type="GO" id="GO:0042597">
    <property type="term" value="C:periplasmic space"/>
    <property type="evidence" value="ECO:0007669"/>
    <property type="project" value="UniProtKB-SubCell"/>
</dbReference>
<feature type="domain" description="Cytochrome c" evidence="10">
    <location>
        <begin position="199"/>
        <end position="316"/>
    </location>
</feature>
<dbReference type="PANTHER" id="PTHR30600:SF7">
    <property type="entry name" value="CYTOCHROME C PEROXIDASE-RELATED"/>
    <property type="match status" value="1"/>
</dbReference>
<dbReference type="Pfam" id="PF03150">
    <property type="entry name" value="CCP_MauG"/>
    <property type="match status" value="1"/>
</dbReference>
<feature type="binding site" description="covalent" evidence="8">
    <location>
        <position position="73"/>
    </location>
    <ligand>
        <name>heme c</name>
        <dbReference type="ChEBI" id="CHEBI:61717"/>
        <label>1</label>
    </ligand>
</feature>
<name>A0A1T2L0U5_9GAMM</name>
<dbReference type="PANTHER" id="PTHR30600">
    <property type="entry name" value="CYTOCHROME C PEROXIDASE-RELATED"/>
    <property type="match status" value="1"/>
</dbReference>
<feature type="binding site" description="covalent" evidence="8">
    <location>
        <position position="216"/>
    </location>
    <ligand>
        <name>heme c</name>
        <dbReference type="ChEBI" id="CHEBI:61717"/>
        <label>2</label>
    </ligand>
</feature>
<feature type="binding site" description="axial binding residue" evidence="9">
    <location>
        <position position="74"/>
    </location>
    <ligand>
        <name>heme c</name>
        <dbReference type="ChEBI" id="CHEBI:61717"/>
        <label>1</label>
    </ligand>
    <ligandPart>
        <name>Fe</name>
        <dbReference type="ChEBI" id="CHEBI:18248"/>
    </ligandPart>
</feature>
<dbReference type="GO" id="GO:0009055">
    <property type="term" value="F:electron transfer activity"/>
    <property type="evidence" value="ECO:0007669"/>
    <property type="project" value="InterPro"/>
</dbReference>
<dbReference type="SUPFAM" id="SSF46626">
    <property type="entry name" value="Cytochrome c"/>
    <property type="match status" value="2"/>
</dbReference>
<feature type="binding site" description="axial binding residue" evidence="9">
    <location>
        <position position="217"/>
    </location>
    <ligand>
        <name>heme c</name>
        <dbReference type="ChEBI" id="CHEBI:61717"/>
        <label>2</label>
    </ligand>
    <ligandPart>
        <name>Fe</name>
        <dbReference type="ChEBI" id="CHEBI:18248"/>
    </ligandPart>
</feature>
<dbReference type="InterPro" id="IPR009056">
    <property type="entry name" value="Cyt_c-like_dom"/>
</dbReference>
<dbReference type="OrthoDB" id="9805202at2"/>
<feature type="domain" description="Cytochrome c" evidence="10">
    <location>
        <begin position="48"/>
        <end position="180"/>
    </location>
</feature>
<comment type="caution">
    <text evidence="11">The sequence shown here is derived from an EMBL/GenBank/DDBJ whole genome shotgun (WGS) entry which is preliminary data.</text>
</comment>
<dbReference type="Gene3D" id="1.10.760.10">
    <property type="entry name" value="Cytochrome c-like domain"/>
    <property type="match status" value="2"/>
</dbReference>
<dbReference type="GO" id="GO:0004130">
    <property type="term" value="F:cytochrome-c peroxidase activity"/>
    <property type="evidence" value="ECO:0007669"/>
    <property type="project" value="TreeGrafter"/>
</dbReference>
<reference evidence="11 12" key="1">
    <citation type="submission" date="2016-11" db="EMBL/GenBank/DDBJ databases">
        <title>Mixed transmission modes and dynamic genome evolution in an obligate animal-bacterial symbiosis.</title>
        <authorList>
            <person name="Russell S.L."/>
            <person name="Corbett-Detig R.B."/>
            <person name="Cavanaugh C.M."/>
        </authorList>
    </citation>
    <scope>NUCLEOTIDE SEQUENCE [LARGE SCALE GENOMIC DNA]</scope>
    <source>
        <strain evidence="11">Sveles-Q1</strain>
    </source>
</reference>
<evidence type="ECO:0000313" key="12">
    <source>
        <dbReference type="Proteomes" id="UP000191110"/>
    </source>
</evidence>
<keyword evidence="4" id="KW-0732">Signal</keyword>
<dbReference type="PROSITE" id="PS51007">
    <property type="entry name" value="CYTC"/>
    <property type="match status" value="2"/>
</dbReference>
<evidence type="ECO:0000256" key="8">
    <source>
        <dbReference type="PIRSR" id="PIRSR000294-1"/>
    </source>
</evidence>
<proteinExistence type="predicted"/>
<dbReference type="AlphaFoldDB" id="A0A1T2L0U5"/>
<evidence type="ECO:0000256" key="9">
    <source>
        <dbReference type="PIRSR" id="PIRSR000294-2"/>
    </source>
</evidence>
<dbReference type="InterPro" id="IPR004852">
    <property type="entry name" value="Di-haem_cyt_c_peroxidsae"/>
</dbReference>
<feature type="binding site" description="covalent" evidence="8">
    <location>
        <position position="70"/>
    </location>
    <ligand>
        <name>heme c</name>
        <dbReference type="ChEBI" id="CHEBI:61717"/>
        <label>1</label>
    </ligand>
</feature>
<keyword evidence="5" id="KW-0574">Periplasm</keyword>
<evidence type="ECO:0000256" key="7">
    <source>
        <dbReference type="ARBA" id="ARBA00023004"/>
    </source>
</evidence>
<dbReference type="PIRSF" id="PIRSF000294">
    <property type="entry name" value="Cytochrome-c_peroxidase"/>
    <property type="match status" value="1"/>
</dbReference>
<comment type="PTM">
    <text evidence="8">Binds 2 heme groups per subunit.</text>
</comment>
<feature type="binding site" description="axial binding residue" evidence="9">
    <location>
        <position position="291"/>
    </location>
    <ligand>
        <name>heme c</name>
        <dbReference type="ChEBI" id="CHEBI:61717"/>
        <label>2</label>
    </ligand>
    <ligandPart>
        <name>Fe</name>
        <dbReference type="ChEBI" id="CHEBI:18248"/>
    </ligandPart>
</feature>
<dbReference type="GO" id="GO:0020037">
    <property type="term" value="F:heme binding"/>
    <property type="evidence" value="ECO:0007669"/>
    <property type="project" value="InterPro"/>
</dbReference>
<evidence type="ECO:0000256" key="5">
    <source>
        <dbReference type="ARBA" id="ARBA00022764"/>
    </source>
</evidence>
<protein>
    <submittedName>
        <fullName evidence="11">Cytochrome B6</fullName>
    </submittedName>
</protein>
<evidence type="ECO:0000256" key="3">
    <source>
        <dbReference type="ARBA" id="ARBA00022723"/>
    </source>
</evidence>
<comment type="subcellular location">
    <subcellularLocation>
        <location evidence="1">Periplasm</location>
    </subcellularLocation>
</comment>
<organism evidence="11 12">
    <name type="scientific">Solemya pervernicosa gill symbiont</name>
    <dbReference type="NCBI Taxonomy" id="642797"/>
    <lineage>
        <taxon>Bacteria</taxon>
        <taxon>Pseudomonadati</taxon>
        <taxon>Pseudomonadota</taxon>
        <taxon>Gammaproteobacteria</taxon>
        <taxon>sulfur-oxidizing symbionts</taxon>
    </lineage>
</organism>
<dbReference type="InterPro" id="IPR036909">
    <property type="entry name" value="Cyt_c-like_dom_sf"/>
</dbReference>
<keyword evidence="7 9" id="KW-0408">Iron</keyword>
<comment type="cofactor">
    <cofactor evidence="8">
        <name>heme</name>
        <dbReference type="ChEBI" id="CHEBI:30413"/>
    </cofactor>
    <text evidence="8">Binds 2 heme groups.</text>
</comment>
<evidence type="ECO:0000256" key="2">
    <source>
        <dbReference type="ARBA" id="ARBA00022617"/>
    </source>
</evidence>
<dbReference type="EMBL" id="MPRL01000081">
    <property type="protein sequence ID" value="OOZ38576.1"/>
    <property type="molecule type" value="Genomic_DNA"/>
</dbReference>
<dbReference type="InterPro" id="IPR051395">
    <property type="entry name" value="Cytochrome_c_Peroxidase/MauG"/>
</dbReference>
<evidence type="ECO:0000256" key="6">
    <source>
        <dbReference type="ARBA" id="ARBA00023002"/>
    </source>
</evidence>
<dbReference type="Proteomes" id="UP000191110">
    <property type="component" value="Unassembled WGS sequence"/>
</dbReference>
<dbReference type="InterPro" id="IPR026259">
    <property type="entry name" value="MauG/Cytc_peroxidase"/>
</dbReference>
<feature type="binding site" description="covalent" evidence="8">
    <location>
        <position position="213"/>
    </location>
    <ligand>
        <name>heme c</name>
        <dbReference type="ChEBI" id="CHEBI:61717"/>
        <label>2</label>
    </ligand>
</feature>
<gene>
    <name evidence="11" type="ORF">BOW53_15060</name>
</gene>
<keyword evidence="6" id="KW-0560">Oxidoreductase</keyword>